<dbReference type="InterPro" id="IPR003673">
    <property type="entry name" value="CoA-Trfase_fam_III"/>
</dbReference>
<evidence type="ECO:0000313" key="3">
    <source>
        <dbReference type="Proteomes" id="UP000199034"/>
    </source>
</evidence>
<name>A0A1G6ZXP4_9ACTN</name>
<evidence type="ECO:0000256" key="1">
    <source>
        <dbReference type="ARBA" id="ARBA00022679"/>
    </source>
</evidence>
<dbReference type="PANTHER" id="PTHR48207">
    <property type="entry name" value="SUCCINATE--HYDROXYMETHYLGLUTARATE COA-TRANSFERASE"/>
    <property type="match status" value="1"/>
</dbReference>
<keyword evidence="1 2" id="KW-0808">Transferase</keyword>
<dbReference type="AlphaFoldDB" id="A0A1G6ZXP4"/>
<dbReference type="Proteomes" id="UP000199034">
    <property type="component" value="Unassembled WGS sequence"/>
</dbReference>
<dbReference type="InterPro" id="IPR044855">
    <property type="entry name" value="CoA-Trfase_III_dom3_sf"/>
</dbReference>
<dbReference type="Gene3D" id="3.40.50.10540">
    <property type="entry name" value="Crotonobetainyl-coa:carnitine coa-transferase, domain 1"/>
    <property type="match status" value="1"/>
</dbReference>
<dbReference type="SUPFAM" id="SSF89796">
    <property type="entry name" value="CoA-transferase family III (CaiB/BaiF)"/>
    <property type="match status" value="1"/>
</dbReference>
<dbReference type="Gene3D" id="3.30.1540.10">
    <property type="entry name" value="formyl-coa transferase, domain 3"/>
    <property type="match status" value="1"/>
</dbReference>
<dbReference type="InterPro" id="IPR050483">
    <property type="entry name" value="CoA-transferase_III_domain"/>
</dbReference>
<dbReference type="PANTHER" id="PTHR48207:SF3">
    <property type="entry name" value="SUCCINATE--HYDROXYMETHYLGLUTARATE COA-TRANSFERASE"/>
    <property type="match status" value="1"/>
</dbReference>
<dbReference type="EMBL" id="FMZM01000014">
    <property type="protein sequence ID" value="SDE07153.1"/>
    <property type="molecule type" value="Genomic_DNA"/>
</dbReference>
<accession>A0A1G6ZXP4</accession>
<sequence>MTAPLDGPLDGIVVLDLTQALAGPHATMILGDLGARVIKVERAAGDDSRAWGPPWVGEDEHRVSTYFLSANRNKESVVLDLKAEADLDVLWQLVDAADVLVENFRPGVLDRMGLTVEALHARNPRLVVCSISGFGHDGPEGGRPGYDQIAQGEAGLMSLTGPGPDEPTKVGVPIGDLLAGLHAVYGILAALHARHTTGRGDVVRTSLLSSLVGVHAYQGTRYTVAGQVPRAQGNHHPSIAPYGAFACSDGMLQIAAANDSLWRRTAAVAGVDADEPRFATNGSRVEHRDELIALLEAAFADRTRDDLLAALDEAGVPSGAIRTLDEVYTSPQVRSQGLLLDVEHPALGALQLPGPPVRFDSHARTDHAAPPSLGADGPSVLAWLASRSES</sequence>
<proteinExistence type="predicted"/>
<dbReference type="RefSeq" id="WP_244509521.1">
    <property type="nucleotide sequence ID" value="NZ_FMZM01000014.1"/>
</dbReference>
<evidence type="ECO:0000313" key="2">
    <source>
        <dbReference type="EMBL" id="SDE07153.1"/>
    </source>
</evidence>
<keyword evidence="3" id="KW-1185">Reference proteome</keyword>
<protein>
    <submittedName>
        <fullName evidence="2">Crotonobetainyl-CoA:carnitine CoA-transferase CaiB</fullName>
    </submittedName>
</protein>
<dbReference type="STRING" id="1045774.SAMN05421872_11488"/>
<dbReference type="InterPro" id="IPR023606">
    <property type="entry name" value="CoA-Trfase_III_dom_1_sf"/>
</dbReference>
<dbReference type="Pfam" id="PF02515">
    <property type="entry name" value="CoA_transf_3"/>
    <property type="match status" value="1"/>
</dbReference>
<dbReference type="GO" id="GO:0008410">
    <property type="term" value="F:CoA-transferase activity"/>
    <property type="evidence" value="ECO:0007669"/>
    <property type="project" value="TreeGrafter"/>
</dbReference>
<reference evidence="2 3" key="1">
    <citation type="submission" date="2016-10" db="EMBL/GenBank/DDBJ databases">
        <authorList>
            <person name="de Groot N.N."/>
        </authorList>
    </citation>
    <scope>NUCLEOTIDE SEQUENCE [LARGE SCALE GENOMIC DNA]</scope>
    <source>
        <strain evidence="2 3">CGMCC 4.6858</strain>
    </source>
</reference>
<organism evidence="2 3">
    <name type="scientific">Nocardioides lianchengensis</name>
    <dbReference type="NCBI Taxonomy" id="1045774"/>
    <lineage>
        <taxon>Bacteria</taxon>
        <taxon>Bacillati</taxon>
        <taxon>Actinomycetota</taxon>
        <taxon>Actinomycetes</taxon>
        <taxon>Propionibacteriales</taxon>
        <taxon>Nocardioidaceae</taxon>
        <taxon>Nocardioides</taxon>
    </lineage>
</organism>
<gene>
    <name evidence="2" type="ORF">SAMN05421872_11488</name>
</gene>